<protein>
    <submittedName>
        <fullName evidence="2">Uncharacterized protein</fullName>
    </submittedName>
</protein>
<feature type="compositionally biased region" description="Basic and acidic residues" evidence="1">
    <location>
        <begin position="139"/>
        <end position="154"/>
    </location>
</feature>
<feature type="compositionally biased region" description="Low complexity" evidence="1">
    <location>
        <begin position="41"/>
        <end position="53"/>
    </location>
</feature>
<proteinExistence type="predicted"/>
<name>A0AAW1XC41_RUBAR</name>
<feature type="compositionally biased region" description="Basic residues" evidence="1">
    <location>
        <begin position="24"/>
        <end position="40"/>
    </location>
</feature>
<accession>A0AAW1XC41</accession>
<dbReference type="AlphaFoldDB" id="A0AAW1XC41"/>
<gene>
    <name evidence="2" type="ORF">M0R45_021256</name>
</gene>
<feature type="compositionally biased region" description="Low complexity" evidence="1">
    <location>
        <begin position="67"/>
        <end position="79"/>
    </location>
</feature>
<feature type="region of interest" description="Disordered" evidence="1">
    <location>
        <begin position="19"/>
        <end position="154"/>
    </location>
</feature>
<evidence type="ECO:0000256" key="1">
    <source>
        <dbReference type="SAM" id="MobiDB-lite"/>
    </source>
</evidence>
<sequence length="154" mass="16598">MDLLLGRSLRLVMGFAEQNDSKRPGRVRFTVRHRRPRRSRSPPSKTSKTSAPRNCLSLPPLPRKRPQSSTVSESPTQSSAPGQLALTQPPKDESLTIHCPGIPRDVGRARSSDGPQVHYLAAADSGSKEVDPPPGFIGGDEKVEIGGGEEEVKG</sequence>
<evidence type="ECO:0000313" key="2">
    <source>
        <dbReference type="EMBL" id="KAK9934099.1"/>
    </source>
</evidence>
<comment type="caution">
    <text evidence="2">The sequence shown here is derived from an EMBL/GenBank/DDBJ whole genome shotgun (WGS) entry which is preliminary data.</text>
</comment>
<organism evidence="2 3">
    <name type="scientific">Rubus argutus</name>
    <name type="common">Southern blackberry</name>
    <dbReference type="NCBI Taxonomy" id="59490"/>
    <lineage>
        <taxon>Eukaryota</taxon>
        <taxon>Viridiplantae</taxon>
        <taxon>Streptophyta</taxon>
        <taxon>Embryophyta</taxon>
        <taxon>Tracheophyta</taxon>
        <taxon>Spermatophyta</taxon>
        <taxon>Magnoliopsida</taxon>
        <taxon>eudicotyledons</taxon>
        <taxon>Gunneridae</taxon>
        <taxon>Pentapetalae</taxon>
        <taxon>rosids</taxon>
        <taxon>fabids</taxon>
        <taxon>Rosales</taxon>
        <taxon>Rosaceae</taxon>
        <taxon>Rosoideae</taxon>
        <taxon>Rosoideae incertae sedis</taxon>
        <taxon>Rubus</taxon>
    </lineage>
</organism>
<dbReference type="EMBL" id="JBEDUW010000004">
    <property type="protein sequence ID" value="KAK9934099.1"/>
    <property type="molecule type" value="Genomic_DNA"/>
</dbReference>
<dbReference type="Proteomes" id="UP001457282">
    <property type="component" value="Unassembled WGS sequence"/>
</dbReference>
<reference evidence="2 3" key="1">
    <citation type="journal article" date="2023" name="G3 (Bethesda)">
        <title>A chromosome-length genome assembly and annotation of blackberry (Rubus argutus, cv. 'Hillquist').</title>
        <authorList>
            <person name="Bruna T."/>
            <person name="Aryal R."/>
            <person name="Dudchenko O."/>
            <person name="Sargent D.J."/>
            <person name="Mead D."/>
            <person name="Buti M."/>
            <person name="Cavallini A."/>
            <person name="Hytonen T."/>
            <person name="Andres J."/>
            <person name="Pham M."/>
            <person name="Weisz D."/>
            <person name="Mascagni F."/>
            <person name="Usai G."/>
            <person name="Natali L."/>
            <person name="Bassil N."/>
            <person name="Fernandez G.E."/>
            <person name="Lomsadze A."/>
            <person name="Armour M."/>
            <person name="Olukolu B."/>
            <person name="Poorten T."/>
            <person name="Britton C."/>
            <person name="Davik J."/>
            <person name="Ashrafi H."/>
            <person name="Aiden E.L."/>
            <person name="Borodovsky M."/>
            <person name="Worthington M."/>
        </authorList>
    </citation>
    <scope>NUCLEOTIDE SEQUENCE [LARGE SCALE GENOMIC DNA]</scope>
    <source>
        <strain evidence="2">PI 553951</strain>
    </source>
</reference>
<keyword evidence="3" id="KW-1185">Reference proteome</keyword>
<evidence type="ECO:0000313" key="3">
    <source>
        <dbReference type="Proteomes" id="UP001457282"/>
    </source>
</evidence>